<proteinExistence type="predicted"/>
<gene>
    <name evidence="1" type="ORF">OXX778_LOCUS8339</name>
</gene>
<protein>
    <submittedName>
        <fullName evidence="1">Uncharacterized protein</fullName>
    </submittedName>
</protein>
<evidence type="ECO:0000313" key="2">
    <source>
        <dbReference type="Proteomes" id="UP000663879"/>
    </source>
</evidence>
<accession>A0A813VMH1</accession>
<organism evidence="1 2">
    <name type="scientific">Brachionus calyciflorus</name>
    <dbReference type="NCBI Taxonomy" id="104777"/>
    <lineage>
        <taxon>Eukaryota</taxon>
        <taxon>Metazoa</taxon>
        <taxon>Spiralia</taxon>
        <taxon>Gnathifera</taxon>
        <taxon>Rotifera</taxon>
        <taxon>Eurotatoria</taxon>
        <taxon>Monogononta</taxon>
        <taxon>Pseudotrocha</taxon>
        <taxon>Ploima</taxon>
        <taxon>Brachionidae</taxon>
        <taxon>Brachionus</taxon>
    </lineage>
</organism>
<dbReference type="AlphaFoldDB" id="A0A813VMH1"/>
<dbReference type="EMBL" id="CAJNOC010001140">
    <property type="protein sequence ID" value="CAF0838742.1"/>
    <property type="molecule type" value="Genomic_DNA"/>
</dbReference>
<sequence>MNNTIFLVYGFLNLTRYHITNVCSRVMSNFNTEKKNVLKSSYFEDVIKNSHLITHVDFLNSILSCDKDTFKKMIDSSGMFTEYFTVVRKPRTLKKLSNYEMFASDMLSFLIKNDITRGYLDATLKISIEPGCLDTFFRFMLISAFSRRMIFIISAVLKQRNQSRFLELVDDVLRGNDKLFFDTVNGNSTIISGIIEQLTYDNVNYVLEYLGTLSFNYKSGQNNQNIQNNTTGINQSNQSNQFQFENEGENENTNSTCDNRNIDNLNLGFDENLDYVENLDWNNLDTNNMLVTNAFEQNSANINYNPNYSPRHTIDNILFSKNNPTNIYNNVYSNNCENFNNITPSINNVNHTPRSNYGNYNNNSSYNNYNGMFNFNNPSNVTNNTSDNNIQHPENYYNVNHF</sequence>
<keyword evidence="2" id="KW-1185">Reference proteome</keyword>
<reference evidence="1" key="1">
    <citation type="submission" date="2021-02" db="EMBL/GenBank/DDBJ databases">
        <authorList>
            <person name="Nowell W R."/>
        </authorList>
    </citation>
    <scope>NUCLEOTIDE SEQUENCE</scope>
    <source>
        <strain evidence="1">Ploen Becks lab</strain>
    </source>
</reference>
<dbReference type="Proteomes" id="UP000663879">
    <property type="component" value="Unassembled WGS sequence"/>
</dbReference>
<name>A0A813VMH1_9BILA</name>
<evidence type="ECO:0000313" key="1">
    <source>
        <dbReference type="EMBL" id="CAF0838742.1"/>
    </source>
</evidence>
<comment type="caution">
    <text evidence="1">The sequence shown here is derived from an EMBL/GenBank/DDBJ whole genome shotgun (WGS) entry which is preliminary data.</text>
</comment>